<feature type="transmembrane region" description="Helical" evidence="1">
    <location>
        <begin position="261"/>
        <end position="281"/>
    </location>
</feature>
<evidence type="ECO:0000313" key="2">
    <source>
        <dbReference type="EMBL" id="QDT64275.1"/>
    </source>
</evidence>
<keyword evidence="1" id="KW-0472">Membrane</keyword>
<dbReference type="RefSeq" id="WP_145261294.1">
    <property type="nucleotide sequence ID" value="NZ_CP036316.1"/>
</dbReference>
<evidence type="ECO:0008006" key="4">
    <source>
        <dbReference type="Google" id="ProtNLM"/>
    </source>
</evidence>
<feature type="transmembrane region" description="Helical" evidence="1">
    <location>
        <begin position="293"/>
        <end position="321"/>
    </location>
</feature>
<keyword evidence="1" id="KW-1133">Transmembrane helix</keyword>
<dbReference type="Proteomes" id="UP000319976">
    <property type="component" value="Chromosome"/>
</dbReference>
<feature type="transmembrane region" description="Helical" evidence="1">
    <location>
        <begin position="456"/>
        <end position="476"/>
    </location>
</feature>
<feature type="transmembrane region" description="Helical" evidence="1">
    <location>
        <begin position="71"/>
        <end position="90"/>
    </location>
</feature>
<feature type="transmembrane region" description="Helical" evidence="1">
    <location>
        <begin position="488"/>
        <end position="507"/>
    </location>
</feature>
<protein>
    <recommendedName>
        <fullName evidence="4">Glycosyltransferase RgtA/B/C/D-like domain-containing protein</fullName>
    </recommendedName>
</protein>
<dbReference type="EMBL" id="CP036316">
    <property type="protein sequence ID" value="QDT64275.1"/>
    <property type="molecule type" value="Genomic_DNA"/>
</dbReference>
<sequence length="757" mass="84210">MGDFLLQLSIILFILISTFIIGRIIAVVLGVNWIRRLSVENILFSCFLGTAFLTLSAGMCFYAGLPSPQSCYVIGITILLLGVVAAYCSYDELLRLQGAKHALAWVTVFVVFASAMNLVPILWAKGWSHTNDAATYLIMADSLQTYGASSINPYAPTIDQVEGFELTESTLTNTWYALAFCDWFHMGALYFFALVRACLPGLLAYEIYPAVSCWGLLLNGFGIFCLARWAVRVPVVYAALASIAPLILDTPLTVSHDSGFLCQLYGTASFLFSLCVLSRLYSSAHWNLSSAVVFGMTLTMVLSTYNEFTPILTMACIPFLIQLYVRSYQSSKLGQLMIFTLQAVCSFILIANIELQRTINGIITTLSIHGNGCHVGWSLPKFWAFAIGASGSIPEQLIHVTIATIFLSVGIYCACRWFRTAIPVVTTLGVMAMLFVYYTLFNEDPWTHELGQTWNMFKLCKYCFPFLVVIMVLGMWRCLQQSKHQMRVLVAISLLLALFGIPGRINLQIELATSVINRYGNDTFRMARELRDRARHGDLKEILCVNGMIQDKALIASIISPQRPIWVDPEKVVDALSYSGSKGTLLNLNLPGDRDFGKVSLFNFMKYEPVSAMIVSTQSVNRIEHDGVREYTWLGSVPIFNTIYSDSDQIMEFCFLASPGPSLMATPKRNIWVQVNDGPKQGIVADVARKVEIPVRLQQGENHITIGCLDKADTTYDTDPRTMLVHVTDLEVRSRPPNVAATPQAYNVEPASFVETE</sequence>
<keyword evidence="3" id="KW-1185">Reference proteome</keyword>
<organism evidence="2 3">
    <name type="scientific">Calycomorphotria hydatis</name>
    <dbReference type="NCBI Taxonomy" id="2528027"/>
    <lineage>
        <taxon>Bacteria</taxon>
        <taxon>Pseudomonadati</taxon>
        <taxon>Planctomycetota</taxon>
        <taxon>Planctomycetia</taxon>
        <taxon>Planctomycetales</taxon>
        <taxon>Planctomycetaceae</taxon>
        <taxon>Calycomorphotria</taxon>
    </lineage>
</organism>
<dbReference type="AlphaFoldDB" id="A0A517T7C0"/>
<feature type="transmembrane region" description="Helical" evidence="1">
    <location>
        <begin position="42"/>
        <end position="65"/>
    </location>
</feature>
<reference evidence="2 3" key="1">
    <citation type="submission" date="2019-02" db="EMBL/GenBank/DDBJ databases">
        <title>Deep-cultivation of Planctomycetes and their phenomic and genomic characterization uncovers novel biology.</title>
        <authorList>
            <person name="Wiegand S."/>
            <person name="Jogler M."/>
            <person name="Boedeker C."/>
            <person name="Pinto D."/>
            <person name="Vollmers J."/>
            <person name="Rivas-Marin E."/>
            <person name="Kohn T."/>
            <person name="Peeters S.H."/>
            <person name="Heuer A."/>
            <person name="Rast P."/>
            <person name="Oberbeckmann S."/>
            <person name="Bunk B."/>
            <person name="Jeske O."/>
            <person name="Meyerdierks A."/>
            <person name="Storesund J.E."/>
            <person name="Kallscheuer N."/>
            <person name="Luecker S."/>
            <person name="Lage O.M."/>
            <person name="Pohl T."/>
            <person name="Merkel B.J."/>
            <person name="Hornburger P."/>
            <person name="Mueller R.-W."/>
            <person name="Bruemmer F."/>
            <person name="Labrenz M."/>
            <person name="Spormann A.M."/>
            <person name="Op den Camp H."/>
            <person name="Overmann J."/>
            <person name="Amann R."/>
            <person name="Jetten M.S.M."/>
            <person name="Mascher T."/>
            <person name="Medema M.H."/>
            <person name="Devos D.P."/>
            <person name="Kaster A.-K."/>
            <person name="Ovreas L."/>
            <person name="Rohde M."/>
            <person name="Galperin M.Y."/>
            <person name="Jogler C."/>
        </authorList>
    </citation>
    <scope>NUCLEOTIDE SEQUENCE [LARGE SCALE GENOMIC DNA]</scope>
    <source>
        <strain evidence="2 3">V22</strain>
    </source>
</reference>
<dbReference type="KEGG" id="chya:V22_15070"/>
<feature type="transmembrane region" description="Helical" evidence="1">
    <location>
        <begin position="207"/>
        <end position="229"/>
    </location>
</feature>
<feature type="transmembrane region" description="Helical" evidence="1">
    <location>
        <begin position="6"/>
        <end position="30"/>
    </location>
</feature>
<accession>A0A517T7C0</accession>
<feature type="transmembrane region" description="Helical" evidence="1">
    <location>
        <begin position="102"/>
        <end position="123"/>
    </location>
</feature>
<feature type="transmembrane region" description="Helical" evidence="1">
    <location>
        <begin position="422"/>
        <end position="441"/>
    </location>
</feature>
<proteinExistence type="predicted"/>
<feature type="transmembrane region" description="Helical" evidence="1">
    <location>
        <begin position="333"/>
        <end position="353"/>
    </location>
</feature>
<evidence type="ECO:0000256" key="1">
    <source>
        <dbReference type="SAM" id="Phobius"/>
    </source>
</evidence>
<keyword evidence="1" id="KW-0812">Transmembrane</keyword>
<evidence type="ECO:0000313" key="3">
    <source>
        <dbReference type="Proteomes" id="UP000319976"/>
    </source>
</evidence>
<gene>
    <name evidence="2" type="ORF">V22_15070</name>
</gene>
<dbReference type="OrthoDB" id="9761451at2"/>
<name>A0A517T7C0_9PLAN</name>
<feature type="transmembrane region" description="Helical" evidence="1">
    <location>
        <begin position="175"/>
        <end position="195"/>
    </location>
</feature>